<dbReference type="Proteomes" id="UP000325313">
    <property type="component" value="Unassembled WGS sequence"/>
</dbReference>
<dbReference type="EMBL" id="VDEP01000273">
    <property type="protein sequence ID" value="KAA1114134.1"/>
    <property type="molecule type" value="Genomic_DNA"/>
</dbReference>
<feature type="transmembrane region" description="Helical" evidence="1">
    <location>
        <begin position="28"/>
        <end position="49"/>
    </location>
</feature>
<name>A0A5B0QMP1_PUCGR</name>
<comment type="caution">
    <text evidence="2">The sequence shown here is derived from an EMBL/GenBank/DDBJ whole genome shotgun (WGS) entry which is preliminary data.</text>
</comment>
<keyword evidence="1" id="KW-1133">Transmembrane helix</keyword>
<keyword evidence="1" id="KW-0812">Transmembrane</keyword>
<keyword evidence="1" id="KW-0472">Membrane</keyword>
<protein>
    <submittedName>
        <fullName evidence="2">Uncharacterized protein</fullName>
    </submittedName>
</protein>
<feature type="transmembrane region" description="Helical" evidence="1">
    <location>
        <begin position="392"/>
        <end position="415"/>
    </location>
</feature>
<evidence type="ECO:0000256" key="1">
    <source>
        <dbReference type="SAM" id="Phobius"/>
    </source>
</evidence>
<accession>A0A5B0QMP1</accession>
<evidence type="ECO:0000313" key="3">
    <source>
        <dbReference type="Proteomes" id="UP000325313"/>
    </source>
</evidence>
<proteinExistence type="predicted"/>
<organism evidence="2 3">
    <name type="scientific">Puccinia graminis f. sp. tritici</name>
    <dbReference type="NCBI Taxonomy" id="56615"/>
    <lineage>
        <taxon>Eukaryota</taxon>
        <taxon>Fungi</taxon>
        <taxon>Dikarya</taxon>
        <taxon>Basidiomycota</taxon>
        <taxon>Pucciniomycotina</taxon>
        <taxon>Pucciniomycetes</taxon>
        <taxon>Pucciniales</taxon>
        <taxon>Pucciniaceae</taxon>
        <taxon>Puccinia</taxon>
    </lineage>
</organism>
<sequence length="457" mass="50665">MTLPSPISGILALVDEYPLMKKYRNRKIAPTILVLSLIAFSGLIVFNVFTQGKTTHDQSFLEPGYNNEIITDNGRNITCQPKVIALGDNFFSIMNTGSYFQWKISALENNEGILPPGLKIPKRINFLYNAEPLDCTINLVQSDYNFQYREFSFGICASCVFGKAKFTMKVCTSYDTALTSFGDAELYDELAGRFYELDAFYKKLSLPPYSFRRSAFPPGYNESQDDSLRRTQISRRDVLKLTLRLAPVKFVPIAKIFVGLEVKGYDVTPTISEQDSNDGPVAVIDGVGIGSAEGADPISMRNLTRPIMLDAFLKAGQSKFSIKVADIGDVFPLGSNLSLAKAPEVIQAMFNHTLDINQLLMESAAQDLQGSMIGVNYSCVETRKEWQPFLKLLSIVVGSTMGVFTAILSVIVMLARRIDGRKGQEDNIGELDFEDSRNPSTAHIDEGEVIPLTKIVE</sequence>
<dbReference type="AlphaFoldDB" id="A0A5B0QMP1"/>
<reference evidence="2 3" key="1">
    <citation type="submission" date="2019-05" db="EMBL/GenBank/DDBJ databases">
        <title>Emergence of the Ug99 lineage of the wheat stem rust pathogen through somatic hybridization.</title>
        <authorList>
            <person name="Li F."/>
            <person name="Upadhyaya N.M."/>
            <person name="Sperschneider J."/>
            <person name="Matny O."/>
            <person name="Nguyen-Phuc H."/>
            <person name="Mago R."/>
            <person name="Raley C."/>
            <person name="Miller M.E."/>
            <person name="Silverstein K.A.T."/>
            <person name="Henningsen E."/>
            <person name="Hirsch C.D."/>
            <person name="Visser B."/>
            <person name="Pretorius Z.A."/>
            <person name="Steffenson B.J."/>
            <person name="Schwessinger B."/>
            <person name="Dodds P.N."/>
            <person name="Figueroa M."/>
        </authorList>
    </citation>
    <scope>NUCLEOTIDE SEQUENCE [LARGE SCALE GENOMIC DNA]</scope>
    <source>
        <strain evidence="2 3">Ug99</strain>
    </source>
</reference>
<gene>
    <name evidence="2" type="ORF">PGTUg99_023672</name>
</gene>
<evidence type="ECO:0000313" key="2">
    <source>
        <dbReference type="EMBL" id="KAA1114134.1"/>
    </source>
</evidence>